<dbReference type="PANTHER" id="PTHR31126:SF1">
    <property type="entry name" value="TYROSINE SPECIFIC PROTEIN PHOSPHATASES DOMAIN-CONTAINING PROTEIN"/>
    <property type="match status" value="1"/>
</dbReference>
<dbReference type="InterPro" id="IPR006311">
    <property type="entry name" value="TAT_signal"/>
</dbReference>
<evidence type="ECO:0000313" key="3">
    <source>
        <dbReference type="EMBL" id="GIU66262.1"/>
    </source>
</evidence>
<dbReference type="EMBL" id="BPFZ01000002">
    <property type="protein sequence ID" value="GIU66262.1"/>
    <property type="molecule type" value="Genomic_DNA"/>
</dbReference>
<keyword evidence="2" id="KW-0732">Signal</keyword>
<evidence type="ECO:0000313" key="4">
    <source>
        <dbReference type="Proteomes" id="UP001161064"/>
    </source>
</evidence>
<sequence length="362" mass="38723">MDRRSFLVSAGCAGALSLPVAADAATPITATAVRLDAGKVRLNWSDKAAKATLRVADAPDKPAVLMRTLVKGAGGGQAEVAAPTTPRPYFLIDTGWGRQVRVAERLLPLQCGRNFRDLGGYQTQTGQAVKWGKLYRSGVMSNLSRSDISYLAQLGIAIICDLRSQQERTSEPSQLLASDAIKTLAHDYEMQSSLASLLRAKTRAEAVNIFSEVYLNFATMLAPQYTEMFASMLENKGPLVVNCTAGKDRTGVASALILSVLGVRRETVIADYALSQTYVPVSYYLNLAQQAGSAPTGTAAQTSPFARLLPEVATVILGSDAEVMRKALAQMDTQFGGPIGLVKQRFGLSDAAIKQLRALYVA</sequence>
<dbReference type="PROSITE" id="PS51318">
    <property type="entry name" value="TAT"/>
    <property type="match status" value="1"/>
</dbReference>
<evidence type="ECO:0000256" key="1">
    <source>
        <dbReference type="ARBA" id="ARBA00009580"/>
    </source>
</evidence>
<dbReference type="SUPFAM" id="SSF52799">
    <property type="entry name" value="(Phosphotyrosine protein) phosphatases II"/>
    <property type="match status" value="1"/>
</dbReference>
<dbReference type="PANTHER" id="PTHR31126">
    <property type="entry name" value="TYROSINE-PROTEIN PHOSPHATASE"/>
    <property type="match status" value="1"/>
</dbReference>
<keyword evidence="4" id="KW-1185">Reference proteome</keyword>
<name>A0ABQ4PTB6_9PROT</name>
<reference evidence="3" key="1">
    <citation type="submission" date="2021-05" db="EMBL/GenBank/DDBJ databases">
        <authorList>
            <person name="Tanabe Y."/>
        </authorList>
    </citation>
    <scope>NUCLEOTIDE SEQUENCE</scope>
    <source>
        <strain evidence="3">BOTRYCO-1</strain>
    </source>
</reference>
<dbReference type="RefSeq" id="WP_284358752.1">
    <property type="nucleotide sequence ID" value="NZ_BPFZ01000002.1"/>
</dbReference>
<comment type="similarity">
    <text evidence="1">Belongs to the protein-tyrosine phosphatase family.</text>
</comment>
<protein>
    <submittedName>
        <fullName evidence="3">Tyrosine phosphatase</fullName>
    </submittedName>
</protein>
<gene>
    <name evidence="3" type="ORF">PsB1_0416</name>
</gene>
<dbReference type="Pfam" id="PF13350">
    <property type="entry name" value="Y_phosphatase3"/>
    <property type="match status" value="1"/>
</dbReference>
<evidence type="ECO:0000256" key="2">
    <source>
        <dbReference type="SAM" id="SignalP"/>
    </source>
</evidence>
<dbReference type="Proteomes" id="UP001161064">
    <property type="component" value="Unassembled WGS sequence"/>
</dbReference>
<feature type="chain" id="PRO_5046103449" evidence="2">
    <location>
        <begin position="25"/>
        <end position="362"/>
    </location>
</feature>
<dbReference type="Gene3D" id="3.90.190.10">
    <property type="entry name" value="Protein tyrosine phosphatase superfamily"/>
    <property type="match status" value="1"/>
</dbReference>
<accession>A0ABQ4PTB6</accession>
<proteinExistence type="inferred from homology"/>
<reference evidence="3" key="2">
    <citation type="journal article" date="2023" name="ISME Commun">
        <title>Characterization of a bloom-associated alphaproteobacterial lineage, 'Candidatus Phycosocius': insights into freshwater algal-bacterial interactions.</title>
        <authorList>
            <person name="Tanabe Y."/>
            <person name="Yamaguchi H."/>
            <person name="Yoshida M."/>
            <person name="Kai A."/>
            <person name="Okazaki Y."/>
        </authorList>
    </citation>
    <scope>NUCLEOTIDE SEQUENCE</scope>
    <source>
        <strain evidence="3">BOTRYCO-1</strain>
    </source>
</reference>
<organism evidence="3 4">
    <name type="scientific">Candidatus Phycosocius spiralis</name>
    <dbReference type="NCBI Taxonomy" id="2815099"/>
    <lineage>
        <taxon>Bacteria</taxon>
        <taxon>Pseudomonadati</taxon>
        <taxon>Pseudomonadota</taxon>
        <taxon>Alphaproteobacteria</taxon>
        <taxon>Caulobacterales</taxon>
        <taxon>Caulobacterales incertae sedis</taxon>
        <taxon>Candidatus Phycosocius</taxon>
    </lineage>
</organism>
<comment type="caution">
    <text evidence="3">The sequence shown here is derived from an EMBL/GenBank/DDBJ whole genome shotgun (WGS) entry which is preliminary data.</text>
</comment>
<dbReference type="InterPro" id="IPR029021">
    <property type="entry name" value="Prot-tyrosine_phosphatase-like"/>
</dbReference>
<dbReference type="InterPro" id="IPR026893">
    <property type="entry name" value="Tyr/Ser_Pase_IphP-type"/>
</dbReference>
<feature type="signal peptide" evidence="2">
    <location>
        <begin position="1"/>
        <end position="24"/>
    </location>
</feature>